<dbReference type="Proteomes" id="UP001501584">
    <property type="component" value="Unassembled WGS sequence"/>
</dbReference>
<comment type="caution">
    <text evidence="2">The sequence shown here is derived from an EMBL/GenBank/DDBJ whole genome shotgun (WGS) entry which is preliminary data.</text>
</comment>
<sequence>MKSTFDLNRVGDQWKYRLDERAFQDLSAVDYQGPPALLFVVKVPEDRHQYVLPPSGDSTGFRAPILWVSLEGTDDGVPRKETRTISIPCTNILTAEVLDAQYEKAAQGFTPIVPRQTGGGL</sequence>
<protein>
    <recommendedName>
        <fullName evidence="1">DUF4365 domain-containing protein</fullName>
    </recommendedName>
</protein>
<proteinExistence type="predicted"/>
<dbReference type="InterPro" id="IPR025375">
    <property type="entry name" value="DUF4365"/>
</dbReference>
<organism evidence="2 3">
    <name type="scientific">Glycomyces rutgersensis</name>
    <dbReference type="NCBI Taxonomy" id="58115"/>
    <lineage>
        <taxon>Bacteria</taxon>
        <taxon>Bacillati</taxon>
        <taxon>Actinomycetota</taxon>
        <taxon>Actinomycetes</taxon>
        <taxon>Glycomycetales</taxon>
        <taxon>Glycomycetaceae</taxon>
        <taxon>Glycomyces</taxon>
    </lineage>
</organism>
<feature type="domain" description="DUF4365" evidence="1">
    <location>
        <begin position="11"/>
        <end position="100"/>
    </location>
</feature>
<gene>
    <name evidence="2" type="ORF">GCM10010403_49500</name>
</gene>
<keyword evidence="3" id="KW-1185">Reference proteome</keyword>
<dbReference type="Pfam" id="PF14280">
    <property type="entry name" value="DUF4365"/>
    <property type="match status" value="1"/>
</dbReference>
<evidence type="ECO:0000313" key="2">
    <source>
        <dbReference type="EMBL" id="GAA2349618.1"/>
    </source>
</evidence>
<reference evidence="2 3" key="1">
    <citation type="journal article" date="2019" name="Int. J. Syst. Evol. Microbiol.">
        <title>The Global Catalogue of Microorganisms (GCM) 10K type strain sequencing project: providing services to taxonomists for standard genome sequencing and annotation.</title>
        <authorList>
            <consortium name="The Broad Institute Genomics Platform"/>
            <consortium name="The Broad Institute Genome Sequencing Center for Infectious Disease"/>
            <person name="Wu L."/>
            <person name="Ma J."/>
        </authorList>
    </citation>
    <scope>NUCLEOTIDE SEQUENCE [LARGE SCALE GENOMIC DNA]</scope>
    <source>
        <strain evidence="2 3">JCM 6238</strain>
    </source>
</reference>
<evidence type="ECO:0000259" key="1">
    <source>
        <dbReference type="Pfam" id="PF14280"/>
    </source>
</evidence>
<name>A0ABN3GG27_9ACTN</name>
<dbReference type="EMBL" id="BAAASX010000011">
    <property type="protein sequence ID" value="GAA2349618.1"/>
    <property type="molecule type" value="Genomic_DNA"/>
</dbReference>
<evidence type="ECO:0000313" key="3">
    <source>
        <dbReference type="Proteomes" id="UP001501584"/>
    </source>
</evidence>
<accession>A0ABN3GG27</accession>